<proteinExistence type="inferred from homology"/>
<organism evidence="7 8">
    <name type="scientific">Hucho hucho</name>
    <name type="common">huchen</name>
    <dbReference type="NCBI Taxonomy" id="62062"/>
    <lineage>
        <taxon>Eukaryota</taxon>
        <taxon>Metazoa</taxon>
        <taxon>Chordata</taxon>
        <taxon>Craniata</taxon>
        <taxon>Vertebrata</taxon>
        <taxon>Euteleostomi</taxon>
        <taxon>Actinopterygii</taxon>
        <taxon>Neopterygii</taxon>
        <taxon>Teleostei</taxon>
        <taxon>Protacanthopterygii</taxon>
        <taxon>Salmoniformes</taxon>
        <taxon>Salmonidae</taxon>
        <taxon>Salmoninae</taxon>
        <taxon>Hucho</taxon>
    </lineage>
</organism>
<dbReference type="STRING" id="62062.ENSHHUP00000016397"/>
<comment type="pathway">
    <text evidence="1">Protein modification; protein sumoylation.</text>
</comment>
<accession>A0A4W5KJ49</accession>
<dbReference type="GO" id="GO:0016925">
    <property type="term" value="P:protein sumoylation"/>
    <property type="evidence" value="ECO:0007669"/>
    <property type="project" value="UniProtKB-UniPathway"/>
</dbReference>
<keyword evidence="4" id="KW-0833">Ubl conjugation pathway</keyword>
<feature type="domain" description="PINIT" evidence="6">
    <location>
        <begin position="1"/>
        <end position="69"/>
    </location>
</feature>
<evidence type="ECO:0000259" key="6">
    <source>
        <dbReference type="PROSITE" id="PS51466"/>
    </source>
</evidence>
<reference evidence="8" key="1">
    <citation type="submission" date="2018-06" db="EMBL/GenBank/DDBJ databases">
        <title>Genome assembly of Danube salmon.</title>
        <authorList>
            <person name="Macqueen D.J."/>
            <person name="Gundappa M.K."/>
        </authorList>
    </citation>
    <scope>NUCLEOTIDE SEQUENCE [LARGE SCALE GENOMIC DNA]</scope>
</reference>
<evidence type="ECO:0000256" key="3">
    <source>
        <dbReference type="ARBA" id="ARBA00022679"/>
    </source>
</evidence>
<feature type="region of interest" description="Disordered" evidence="5">
    <location>
        <begin position="1"/>
        <end position="29"/>
    </location>
</feature>
<dbReference type="InterPro" id="IPR038654">
    <property type="entry name" value="PINIT_sf"/>
</dbReference>
<evidence type="ECO:0000313" key="8">
    <source>
        <dbReference type="Proteomes" id="UP000314982"/>
    </source>
</evidence>
<dbReference type="PROSITE" id="PS51466">
    <property type="entry name" value="PINIT"/>
    <property type="match status" value="1"/>
</dbReference>
<dbReference type="Pfam" id="PF14324">
    <property type="entry name" value="PINIT"/>
    <property type="match status" value="1"/>
</dbReference>
<name>A0A4W5KJ49_9TELE</name>
<reference evidence="7" key="3">
    <citation type="submission" date="2025-09" db="UniProtKB">
        <authorList>
            <consortium name="Ensembl"/>
        </authorList>
    </citation>
    <scope>IDENTIFICATION</scope>
</reference>
<dbReference type="PANTHER" id="PTHR10782:SF11">
    <property type="entry name" value="E3 SUMO-PROTEIN LIGASE PIAS1"/>
    <property type="match status" value="1"/>
</dbReference>
<dbReference type="Ensembl" id="ENSHHUT00000016978.1">
    <property type="protein sequence ID" value="ENSHHUP00000016397.1"/>
    <property type="gene ID" value="ENSHHUG00000010207.1"/>
</dbReference>
<dbReference type="AlphaFoldDB" id="A0A4W5KJ49"/>
<dbReference type="PANTHER" id="PTHR10782">
    <property type="entry name" value="ZINC FINGER MIZ DOMAIN-CONTAINING PROTEIN"/>
    <property type="match status" value="1"/>
</dbReference>
<evidence type="ECO:0000256" key="2">
    <source>
        <dbReference type="ARBA" id="ARBA00005383"/>
    </source>
</evidence>
<protein>
    <recommendedName>
        <fullName evidence="6">PINIT domain-containing protein</fullName>
    </recommendedName>
</protein>
<dbReference type="GeneTree" id="ENSGT01030000234539"/>
<dbReference type="GO" id="GO:0061665">
    <property type="term" value="F:SUMO ligase activity"/>
    <property type="evidence" value="ECO:0007669"/>
    <property type="project" value="TreeGrafter"/>
</dbReference>
<dbReference type="Gene3D" id="2.60.120.780">
    <property type="entry name" value="PINIT domain"/>
    <property type="match status" value="1"/>
</dbReference>
<sequence length="119" mass="13555">PRCLTSSSPLPQSYLPPTKNGVEPKRPSRPINITSLVRLSTTVPNTIVVSWTSEIGRSFSMAVYLARQQTSTTLLQRLRAKGIRNPDHSRALSRWLSDIRLCYQAWSQIQTQDPNDHRR</sequence>
<dbReference type="GO" id="GO:0003712">
    <property type="term" value="F:transcription coregulator activity"/>
    <property type="evidence" value="ECO:0007669"/>
    <property type="project" value="TreeGrafter"/>
</dbReference>
<reference evidence="7" key="2">
    <citation type="submission" date="2025-08" db="UniProtKB">
        <authorList>
            <consortium name="Ensembl"/>
        </authorList>
    </citation>
    <scope>IDENTIFICATION</scope>
</reference>
<evidence type="ECO:0000256" key="1">
    <source>
        <dbReference type="ARBA" id="ARBA00004718"/>
    </source>
</evidence>
<feature type="compositionally biased region" description="Low complexity" evidence="5">
    <location>
        <begin position="1"/>
        <end position="17"/>
    </location>
</feature>
<comment type="similarity">
    <text evidence="2">Belongs to the PIAS family.</text>
</comment>
<keyword evidence="3" id="KW-0808">Transferase</keyword>
<evidence type="ECO:0000256" key="4">
    <source>
        <dbReference type="ARBA" id="ARBA00022786"/>
    </source>
</evidence>
<dbReference type="GO" id="GO:0006357">
    <property type="term" value="P:regulation of transcription by RNA polymerase II"/>
    <property type="evidence" value="ECO:0007669"/>
    <property type="project" value="TreeGrafter"/>
</dbReference>
<evidence type="ECO:0000256" key="5">
    <source>
        <dbReference type="SAM" id="MobiDB-lite"/>
    </source>
</evidence>
<keyword evidence="8" id="KW-1185">Reference proteome</keyword>
<evidence type="ECO:0000313" key="7">
    <source>
        <dbReference type="Ensembl" id="ENSHHUP00000016397.1"/>
    </source>
</evidence>
<dbReference type="Proteomes" id="UP000314982">
    <property type="component" value="Unassembled WGS sequence"/>
</dbReference>
<dbReference type="UniPathway" id="UPA00886"/>
<dbReference type="InterPro" id="IPR023321">
    <property type="entry name" value="PINIT"/>
</dbReference>
<dbReference type="GO" id="GO:0000785">
    <property type="term" value="C:chromatin"/>
    <property type="evidence" value="ECO:0007669"/>
    <property type="project" value="TreeGrafter"/>
</dbReference>